<dbReference type="RefSeq" id="WP_342017788.1">
    <property type="nucleotide sequence ID" value="NZ_JAVTII010000007.1"/>
</dbReference>
<dbReference type="PANTHER" id="PTHR22835:SF659">
    <property type="entry name" value="GDSL LIPASE_ACYLHYDROLASE, PUTATIVE (AFU_ORTHOLOGUE AFUA_2G00510)-RELATED"/>
    <property type="match status" value="1"/>
</dbReference>
<name>A0ABU9JCB9_AEREN</name>
<organism evidence="3 4">
    <name type="scientific">Aeromonas enteropelogenes</name>
    <name type="common">Aeromonas trota</name>
    <dbReference type="NCBI Taxonomy" id="29489"/>
    <lineage>
        <taxon>Bacteria</taxon>
        <taxon>Pseudomonadati</taxon>
        <taxon>Pseudomonadota</taxon>
        <taxon>Gammaproteobacteria</taxon>
        <taxon>Aeromonadales</taxon>
        <taxon>Aeromonadaceae</taxon>
        <taxon>Aeromonas</taxon>
    </lineage>
</organism>
<evidence type="ECO:0000256" key="2">
    <source>
        <dbReference type="SAM" id="SignalP"/>
    </source>
</evidence>
<proteinExistence type="inferred from homology"/>
<dbReference type="GO" id="GO:0016787">
    <property type="term" value="F:hydrolase activity"/>
    <property type="evidence" value="ECO:0007669"/>
    <property type="project" value="UniProtKB-KW"/>
</dbReference>
<evidence type="ECO:0000313" key="4">
    <source>
        <dbReference type="Proteomes" id="UP001491613"/>
    </source>
</evidence>
<sequence>MKKWLVCLLGLLALTAQAVERPSFSRIVMFGDSLSDTGKMYKKMKGYLPSSPPYYEGRFSNGPVWLERLRDEHFPGLQLANEAEGGATAVAYNKLGWLNFWAWDPKYQVINNLDYEIDQFLAKDSLRPDDLVVIWVGANDYLAYGWNQEKDADRVIETIRLASNRLVLNGAQQILLFNIPDLGRTPSANSMKVVDQVRYVASYHNQRLLNLSRELAPLGIVKMFEVDKQFDEMVGDPQKFGLSDIEHACYGGGYLWKPISDTSEAPALSVPERLAVAGNPILAQAVVSPQAARSAAARNCDEHMFWDQVHPTATVHKAMGERVAAFIEQHYEFIRR</sequence>
<accession>A0ABU9JCB9</accession>
<dbReference type="Gene3D" id="3.40.50.1110">
    <property type="entry name" value="SGNH hydrolase"/>
    <property type="match status" value="1"/>
</dbReference>
<evidence type="ECO:0000256" key="1">
    <source>
        <dbReference type="ARBA" id="ARBA00008668"/>
    </source>
</evidence>
<dbReference type="CDD" id="cd01846">
    <property type="entry name" value="fatty_acyltransferase_like"/>
    <property type="match status" value="1"/>
</dbReference>
<reference evidence="3 4" key="1">
    <citation type="submission" date="2024-01" db="EMBL/GenBank/DDBJ databases">
        <title>Horizontal gene transfer in Aeromonas trota.</title>
        <authorList>
            <person name="Otero Olarra J.E."/>
            <person name="Perez Valdespino A."/>
        </authorList>
    </citation>
    <scope>NUCLEOTIDE SEQUENCE [LARGE SCALE GENOMIC DNA]</scope>
    <source>
        <strain evidence="3 4">9.1</strain>
    </source>
</reference>
<dbReference type="Proteomes" id="UP001491613">
    <property type="component" value="Unassembled WGS sequence"/>
</dbReference>
<keyword evidence="3" id="KW-0378">Hydrolase</keyword>
<feature type="chain" id="PRO_5047181957" evidence="2">
    <location>
        <begin position="19"/>
        <end position="336"/>
    </location>
</feature>
<dbReference type="PROSITE" id="PS01098">
    <property type="entry name" value="LIPASE_GDSL_SER"/>
    <property type="match status" value="1"/>
</dbReference>
<gene>
    <name evidence="3" type="ORF">V1482_12630</name>
</gene>
<comment type="similarity">
    <text evidence="1">Belongs to the 'GDSL' lipolytic enzyme family.</text>
</comment>
<dbReference type="PANTHER" id="PTHR22835">
    <property type="entry name" value="ZINC FINGER FYVE DOMAIN CONTAINING PROTEIN"/>
    <property type="match status" value="1"/>
</dbReference>
<keyword evidence="4" id="KW-1185">Reference proteome</keyword>
<evidence type="ECO:0000313" key="3">
    <source>
        <dbReference type="EMBL" id="MEL3920256.1"/>
    </source>
</evidence>
<dbReference type="Pfam" id="PF00657">
    <property type="entry name" value="Lipase_GDSL"/>
    <property type="match status" value="1"/>
</dbReference>
<keyword evidence="2" id="KW-0732">Signal</keyword>
<comment type="caution">
    <text evidence="3">The sequence shown here is derived from an EMBL/GenBank/DDBJ whole genome shotgun (WGS) entry which is preliminary data.</text>
</comment>
<dbReference type="SUPFAM" id="SSF52266">
    <property type="entry name" value="SGNH hydrolase"/>
    <property type="match status" value="1"/>
</dbReference>
<feature type="signal peptide" evidence="2">
    <location>
        <begin position="1"/>
        <end position="18"/>
    </location>
</feature>
<dbReference type="InterPro" id="IPR001087">
    <property type="entry name" value="GDSL"/>
</dbReference>
<dbReference type="EMBL" id="JAZDDP010000005">
    <property type="protein sequence ID" value="MEL3920256.1"/>
    <property type="molecule type" value="Genomic_DNA"/>
</dbReference>
<dbReference type="EC" id="3.1.-.-" evidence="3"/>
<dbReference type="InterPro" id="IPR036514">
    <property type="entry name" value="SGNH_hydro_sf"/>
</dbReference>
<protein>
    <submittedName>
        <fullName evidence="3">SGNH/GDSL hydrolase family protein</fullName>
        <ecNumber evidence="3">3.1.-.-</ecNumber>
    </submittedName>
</protein>
<dbReference type="InterPro" id="IPR008265">
    <property type="entry name" value="Lipase_GDSL_AS"/>
</dbReference>